<dbReference type="EMBL" id="JAZHRV010000001">
    <property type="protein sequence ID" value="MEH2558659.1"/>
    <property type="molecule type" value="Genomic_DNA"/>
</dbReference>
<dbReference type="RefSeq" id="WP_334485859.1">
    <property type="nucleotide sequence ID" value="NZ_JAZHRV010000001.1"/>
</dbReference>
<keyword evidence="2" id="KW-1185">Reference proteome</keyword>
<gene>
    <name evidence="1" type="ORF">V1286_006188</name>
</gene>
<evidence type="ECO:0000313" key="1">
    <source>
        <dbReference type="EMBL" id="MEH2558659.1"/>
    </source>
</evidence>
<name>A0ABU8BJE7_9BRAD</name>
<accession>A0ABU8BJE7</accession>
<reference evidence="1 2" key="1">
    <citation type="submission" date="2024-02" db="EMBL/GenBank/DDBJ databases">
        <title>Adaptive strategies in a cosmopolitan and abundant soil bacterium.</title>
        <authorList>
            <person name="Carini P."/>
        </authorList>
    </citation>
    <scope>NUCLEOTIDE SEQUENCE [LARGE SCALE GENOMIC DNA]</scope>
    <source>
        <strain evidence="1 2">AZCC 1608</strain>
    </source>
</reference>
<proteinExistence type="predicted"/>
<dbReference type="Proteomes" id="UP001364224">
    <property type="component" value="Unassembled WGS sequence"/>
</dbReference>
<evidence type="ECO:0008006" key="3">
    <source>
        <dbReference type="Google" id="ProtNLM"/>
    </source>
</evidence>
<organism evidence="1 2">
    <name type="scientific">Bradyrhizobium algeriense</name>
    <dbReference type="NCBI Taxonomy" id="634784"/>
    <lineage>
        <taxon>Bacteria</taxon>
        <taxon>Pseudomonadati</taxon>
        <taxon>Pseudomonadota</taxon>
        <taxon>Alphaproteobacteria</taxon>
        <taxon>Hyphomicrobiales</taxon>
        <taxon>Nitrobacteraceae</taxon>
        <taxon>Bradyrhizobium</taxon>
    </lineage>
</organism>
<comment type="caution">
    <text evidence="1">The sequence shown here is derived from an EMBL/GenBank/DDBJ whole genome shotgun (WGS) entry which is preliminary data.</text>
</comment>
<evidence type="ECO:0000313" key="2">
    <source>
        <dbReference type="Proteomes" id="UP001364224"/>
    </source>
</evidence>
<protein>
    <recommendedName>
        <fullName evidence="3">Motility protein</fullName>
    </recommendedName>
</protein>
<sequence>MDMMAMVSSMMAMKAAGTQQQIQTSIIKQNADAEKAAVQTLLGTANLAHGVGGNLNIAA</sequence>